<dbReference type="Pfam" id="PF02195">
    <property type="entry name" value="ParB_N"/>
    <property type="match status" value="1"/>
</dbReference>
<evidence type="ECO:0000313" key="3">
    <source>
        <dbReference type="Proteomes" id="UP000587396"/>
    </source>
</evidence>
<dbReference type="InterPro" id="IPR036086">
    <property type="entry name" value="ParB/Sulfiredoxin_sf"/>
</dbReference>
<dbReference type="AlphaFoldDB" id="A0A842J928"/>
<dbReference type="PANTHER" id="PTHR33375">
    <property type="entry name" value="CHROMOSOME-PARTITIONING PROTEIN PARB-RELATED"/>
    <property type="match status" value="1"/>
</dbReference>
<dbReference type="SMART" id="SM00470">
    <property type="entry name" value="ParB"/>
    <property type="match status" value="1"/>
</dbReference>
<protein>
    <submittedName>
        <fullName evidence="2">ParB N-terminal domain-containing protein</fullName>
    </submittedName>
</protein>
<dbReference type="PANTHER" id="PTHR33375:SF1">
    <property type="entry name" value="CHROMOSOME-PARTITIONING PROTEIN PARB-RELATED"/>
    <property type="match status" value="1"/>
</dbReference>
<accession>A0A842J928</accession>
<keyword evidence="3" id="KW-1185">Reference proteome</keyword>
<dbReference type="RefSeq" id="WP_185903987.1">
    <property type="nucleotide sequence ID" value="NZ_JACMSE010000001.1"/>
</dbReference>
<name>A0A842J928_9ACTN</name>
<dbReference type="InterPro" id="IPR003115">
    <property type="entry name" value="ParB_N"/>
</dbReference>
<proteinExistence type="predicted"/>
<dbReference type="Gene3D" id="3.90.1530.30">
    <property type="match status" value="1"/>
</dbReference>
<sequence length="291" mass="32352">MGRNASTRSSYTTLSLPLDVIEPHPDNDYSMDEDELAELVASIASDGLGQLPLVRQLGDGSYQMIAGHRRLEAYRRLAERDPLAYGELPVTLVEGLNDSQATVLLNVTNLVARRLSQEERGARYAAIGREVPALRAADPSLKGVRTNDIIARIVTEETGQAVSAATVKRAIAAERRMRQAREQAEKLTGELDENWRTEASTGLIDPLTLKEISELPARRQSDLFVQYQRDELTPAQLKARIRELRPKTQDDARRALQTAVKCVEDAQVMARDNVPIPQGLVHKLRSLIDQL</sequence>
<feature type="domain" description="ParB-like N-terminal" evidence="1">
    <location>
        <begin position="14"/>
        <end position="107"/>
    </location>
</feature>
<organism evidence="2 3">
    <name type="scientific">Gordonibacter massiliensis</name>
    <name type="common">ex Traore et al. 2017</name>
    <dbReference type="NCBI Taxonomy" id="1841863"/>
    <lineage>
        <taxon>Bacteria</taxon>
        <taxon>Bacillati</taxon>
        <taxon>Actinomycetota</taxon>
        <taxon>Coriobacteriia</taxon>
        <taxon>Eggerthellales</taxon>
        <taxon>Eggerthellaceae</taxon>
        <taxon>Gordonibacter</taxon>
    </lineage>
</organism>
<dbReference type="InterPro" id="IPR050336">
    <property type="entry name" value="Chromosome_partition/occlusion"/>
</dbReference>
<evidence type="ECO:0000313" key="2">
    <source>
        <dbReference type="EMBL" id="MBC2887964.1"/>
    </source>
</evidence>
<gene>
    <name evidence="2" type="ORF">H7313_01100</name>
</gene>
<dbReference type="Proteomes" id="UP000587396">
    <property type="component" value="Unassembled WGS sequence"/>
</dbReference>
<evidence type="ECO:0000259" key="1">
    <source>
        <dbReference type="SMART" id="SM00470"/>
    </source>
</evidence>
<dbReference type="SUPFAM" id="SSF110849">
    <property type="entry name" value="ParB/Sulfiredoxin"/>
    <property type="match status" value="1"/>
</dbReference>
<dbReference type="EMBL" id="JACMSE010000001">
    <property type="protein sequence ID" value="MBC2887964.1"/>
    <property type="molecule type" value="Genomic_DNA"/>
</dbReference>
<reference evidence="2 3" key="1">
    <citation type="submission" date="2020-08" db="EMBL/GenBank/DDBJ databases">
        <authorList>
            <person name="Liu C."/>
            <person name="Sun Q."/>
        </authorList>
    </citation>
    <scope>NUCLEOTIDE SEQUENCE [LARGE SCALE GENOMIC DNA]</scope>
    <source>
        <strain evidence="2 3">N22</strain>
    </source>
</reference>
<dbReference type="GO" id="GO:0007059">
    <property type="term" value="P:chromosome segregation"/>
    <property type="evidence" value="ECO:0007669"/>
    <property type="project" value="TreeGrafter"/>
</dbReference>
<dbReference type="GO" id="GO:0005694">
    <property type="term" value="C:chromosome"/>
    <property type="evidence" value="ECO:0007669"/>
    <property type="project" value="TreeGrafter"/>
</dbReference>
<comment type="caution">
    <text evidence="2">The sequence shown here is derived from an EMBL/GenBank/DDBJ whole genome shotgun (WGS) entry which is preliminary data.</text>
</comment>